<evidence type="ECO:0000256" key="5">
    <source>
        <dbReference type="ARBA" id="ARBA00048539"/>
    </source>
</evidence>
<protein>
    <recommendedName>
        <fullName evidence="6">tRNA(Ile)-lysidine synthase</fullName>
        <ecNumber evidence="6">6.3.4.19</ecNumber>
    </recommendedName>
    <alternativeName>
        <fullName evidence="6">tRNA(Ile)-2-lysyl-cytidine synthase</fullName>
    </alternativeName>
    <alternativeName>
        <fullName evidence="6">tRNA(Ile)-lysidine synthetase</fullName>
    </alternativeName>
</protein>
<dbReference type="NCBIfam" id="TIGR02432">
    <property type="entry name" value="lysidine_TilS_N"/>
    <property type="match status" value="1"/>
</dbReference>
<reference evidence="8 9" key="1">
    <citation type="submission" date="2019-02" db="EMBL/GenBank/DDBJ databases">
        <title>Deep-cultivation of Planctomycetes and their phenomic and genomic characterization uncovers novel biology.</title>
        <authorList>
            <person name="Wiegand S."/>
            <person name="Jogler M."/>
            <person name="Boedeker C."/>
            <person name="Pinto D."/>
            <person name="Vollmers J."/>
            <person name="Rivas-Marin E."/>
            <person name="Kohn T."/>
            <person name="Peeters S.H."/>
            <person name="Heuer A."/>
            <person name="Rast P."/>
            <person name="Oberbeckmann S."/>
            <person name="Bunk B."/>
            <person name="Jeske O."/>
            <person name="Meyerdierks A."/>
            <person name="Storesund J.E."/>
            <person name="Kallscheuer N."/>
            <person name="Luecker S."/>
            <person name="Lage O.M."/>
            <person name="Pohl T."/>
            <person name="Merkel B.J."/>
            <person name="Hornburger P."/>
            <person name="Mueller R.-W."/>
            <person name="Bruemmer F."/>
            <person name="Labrenz M."/>
            <person name="Spormann A.M."/>
            <person name="Op den Camp H."/>
            <person name="Overmann J."/>
            <person name="Amann R."/>
            <person name="Jetten M.S.M."/>
            <person name="Mascher T."/>
            <person name="Medema M.H."/>
            <person name="Devos D.P."/>
            <person name="Kaster A.-K."/>
            <person name="Ovreas L."/>
            <person name="Rohde M."/>
            <person name="Galperin M.Y."/>
            <person name="Jogler C."/>
        </authorList>
    </citation>
    <scope>NUCLEOTIDE SEQUENCE [LARGE SCALE GENOMIC DNA]</scope>
    <source>
        <strain evidence="8 9">Spa11</strain>
    </source>
</reference>
<dbReference type="EMBL" id="CP036349">
    <property type="protein sequence ID" value="QDV74942.1"/>
    <property type="molecule type" value="Genomic_DNA"/>
</dbReference>
<keyword evidence="1 6" id="KW-0436">Ligase</keyword>
<dbReference type="PANTHER" id="PTHR43033">
    <property type="entry name" value="TRNA(ILE)-LYSIDINE SYNTHASE-RELATED"/>
    <property type="match status" value="1"/>
</dbReference>
<evidence type="ECO:0000313" key="8">
    <source>
        <dbReference type="EMBL" id="QDV74942.1"/>
    </source>
</evidence>
<dbReference type="InterPro" id="IPR012795">
    <property type="entry name" value="tRNA_Ile_lys_synt_N"/>
</dbReference>
<dbReference type="SUPFAM" id="SSF52402">
    <property type="entry name" value="Adenine nucleotide alpha hydrolases-like"/>
    <property type="match status" value="1"/>
</dbReference>
<dbReference type="GO" id="GO:0005737">
    <property type="term" value="C:cytoplasm"/>
    <property type="evidence" value="ECO:0007669"/>
    <property type="project" value="UniProtKB-SubCell"/>
</dbReference>
<dbReference type="Proteomes" id="UP000316426">
    <property type="component" value="Chromosome"/>
</dbReference>
<comment type="subcellular location">
    <subcellularLocation>
        <location evidence="6">Cytoplasm</location>
    </subcellularLocation>
</comment>
<name>A0A518KAX6_9BACT</name>
<dbReference type="EC" id="6.3.4.19" evidence="6"/>
<dbReference type="PANTHER" id="PTHR43033:SF1">
    <property type="entry name" value="TRNA(ILE)-LYSIDINE SYNTHASE-RELATED"/>
    <property type="match status" value="1"/>
</dbReference>
<dbReference type="GO" id="GO:0032267">
    <property type="term" value="F:tRNA(Ile)-lysidine synthase activity"/>
    <property type="evidence" value="ECO:0007669"/>
    <property type="project" value="UniProtKB-EC"/>
</dbReference>
<dbReference type="HAMAP" id="MF_01161">
    <property type="entry name" value="tRNA_Ile_lys_synt"/>
    <property type="match status" value="1"/>
</dbReference>
<sequence length="357" mass="37709">MQDRALSTSLSTAPSAPTERGAAARLDALLEAAWPAGEWRDLRVAVAVSGGPDSVALLRALVQAKQSAGGRGDLIVLHLDHGSRGEASHNDAEWVRQLATGLGLESVVEAATQAGPHSEEALRDLRREFYRRAADSLGARYVATGHTADDQAETVLFRLLRGTGVRGAAGIRPMAALSPACSLVRPLLGATRGGVLAYLAAISQPYRTDATNGEDTYARNWLRNQALPLLAERFPTAATELAGFAQRAAETSDLVESLAADLLRRAVGATPTAEGHVTLQSAVLTQSPQPLVVEALRLAWREAGWPQQAMTAGHWRQLGEMAVTAKPQPAVVFPGSIRVERVGAEFVLAGPKDTGSC</sequence>
<evidence type="ECO:0000256" key="1">
    <source>
        <dbReference type="ARBA" id="ARBA00022598"/>
    </source>
</evidence>
<evidence type="ECO:0000256" key="4">
    <source>
        <dbReference type="ARBA" id="ARBA00022840"/>
    </source>
</evidence>
<proteinExistence type="inferred from homology"/>
<gene>
    <name evidence="6 8" type="primary">tilS</name>
    <name evidence="8" type="ORF">Spa11_31510</name>
</gene>
<dbReference type="InterPro" id="IPR011063">
    <property type="entry name" value="TilS/TtcA_N"/>
</dbReference>
<keyword evidence="3 6" id="KW-0547">Nucleotide-binding</keyword>
<evidence type="ECO:0000256" key="2">
    <source>
        <dbReference type="ARBA" id="ARBA00022694"/>
    </source>
</evidence>
<dbReference type="Gene3D" id="3.40.50.620">
    <property type="entry name" value="HUPs"/>
    <property type="match status" value="1"/>
</dbReference>
<comment type="domain">
    <text evidence="6">The N-terminal region contains the highly conserved SGGXDS motif, predicted to be a P-loop motif involved in ATP binding.</text>
</comment>
<comment type="catalytic activity">
    <reaction evidence="5 6">
        <text>cytidine(34) in tRNA(Ile2) + L-lysine + ATP = lysidine(34) in tRNA(Ile2) + AMP + diphosphate + H(+)</text>
        <dbReference type="Rhea" id="RHEA:43744"/>
        <dbReference type="Rhea" id="RHEA-COMP:10625"/>
        <dbReference type="Rhea" id="RHEA-COMP:10670"/>
        <dbReference type="ChEBI" id="CHEBI:15378"/>
        <dbReference type="ChEBI" id="CHEBI:30616"/>
        <dbReference type="ChEBI" id="CHEBI:32551"/>
        <dbReference type="ChEBI" id="CHEBI:33019"/>
        <dbReference type="ChEBI" id="CHEBI:82748"/>
        <dbReference type="ChEBI" id="CHEBI:83665"/>
        <dbReference type="ChEBI" id="CHEBI:456215"/>
        <dbReference type="EC" id="6.3.4.19"/>
    </reaction>
</comment>
<evidence type="ECO:0000256" key="6">
    <source>
        <dbReference type="HAMAP-Rule" id="MF_01161"/>
    </source>
</evidence>
<evidence type="ECO:0000259" key="7">
    <source>
        <dbReference type="Pfam" id="PF01171"/>
    </source>
</evidence>
<feature type="domain" description="tRNA(Ile)-lysidine/2-thiocytidine synthase N-terminal" evidence="7">
    <location>
        <begin position="44"/>
        <end position="225"/>
    </location>
</feature>
<dbReference type="KEGG" id="bmei:Spa11_31510"/>
<comment type="similarity">
    <text evidence="6">Belongs to the tRNA(Ile)-lysidine synthase family.</text>
</comment>
<dbReference type="GO" id="GO:0006400">
    <property type="term" value="P:tRNA modification"/>
    <property type="evidence" value="ECO:0007669"/>
    <property type="project" value="UniProtKB-UniRule"/>
</dbReference>
<dbReference type="RefSeq" id="WP_261342266.1">
    <property type="nucleotide sequence ID" value="NZ_CP036349.1"/>
</dbReference>
<dbReference type="CDD" id="cd01992">
    <property type="entry name" value="TilS_N"/>
    <property type="match status" value="1"/>
</dbReference>
<keyword evidence="2 6" id="KW-0819">tRNA processing</keyword>
<dbReference type="GO" id="GO:0005524">
    <property type="term" value="F:ATP binding"/>
    <property type="evidence" value="ECO:0007669"/>
    <property type="project" value="UniProtKB-UniRule"/>
</dbReference>
<evidence type="ECO:0000256" key="3">
    <source>
        <dbReference type="ARBA" id="ARBA00022741"/>
    </source>
</evidence>
<dbReference type="Pfam" id="PF01171">
    <property type="entry name" value="ATP_bind_3"/>
    <property type="match status" value="1"/>
</dbReference>
<feature type="binding site" evidence="6">
    <location>
        <begin position="49"/>
        <end position="54"/>
    </location>
    <ligand>
        <name>ATP</name>
        <dbReference type="ChEBI" id="CHEBI:30616"/>
    </ligand>
</feature>
<evidence type="ECO:0000313" key="9">
    <source>
        <dbReference type="Proteomes" id="UP000316426"/>
    </source>
</evidence>
<keyword evidence="9" id="KW-1185">Reference proteome</keyword>
<accession>A0A518KAX6</accession>
<dbReference type="AlphaFoldDB" id="A0A518KAX6"/>
<organism evidence="8 9">
    <name type="scientific">Botrimarina mediterranea</name>
    <dbReference type="NCBI Taxonomy" id="2528022"/>
    <lineage>
        <taxon>Bacteria</taxon>
        <taxon>Pseudomonadati</taxon>
        <taxon>Planctomycetota</taxon>
        <taxon>Planctomycetia</taxon>
        <taxon>Pirellulales</taxon>
        <taxon>Lacipirellulaceae</taxon>
        <taxon>Botrimarina</taxon>
    </lineage>
</organism>
<keyword evidence="4 6" id="KW-0067">ATP-binding</keyword>
<comment type="function">
    <text evidence="6">Ligates lysine onto the cytidine present at position 34 of the AUA codon-specific tRNA(Ile) that contains the anticodon CAU, in an ATP-dependent manner. Cytidine is converted to lysidine, thus changing the amino acid specificity of the tRNA from methionine to isoleucine.</text>
</comment>
<dbReference type="InterPro" id="IPR012094">
    <property type="entry name" value="tRNA_Ile_lys_synt"/>
</dbReference>
<keyword evidence="6" id="KW-0963">Cytoplasm</keyword>
<dbReference type="InterPro" id="IPR014729">
    <property type="entry name" value="Rossmann-like_a/b/a_fold"/>
</dbReference>